<proteinExistence type="predicted"/>
<protein>
    <submittedName>
        <fullName evidence="2">Uncharacterized protein</fullName>
    </submittedName>
</protein>
<feature type="compositionally biased region" description="Basic and acidic residues" evidence="1">
    <location>
        <begin position="10"/>
        <end position="25"/>
    </location>
</feature>
<keyword evidence="3" id="KW-1185">Reference proteome</keyword>
<feature type="non-terminal residue" evidence="2">
    <location>
        <position position="1"/>
    </location>
</feature>
<evidence type="ECO:0000256" key="1">
    <source>
        <dbReference type="SAM" id="MobiDB-lite"/>
    </source>
</evidence>
<dbReference type="Proteomes" id="UP000252519">
    <property type="component" value="Unassembled WGS sequence"/>
</dbReference>
<accession>A0A368F681</accession>
<sequence>LRHFQVHFSVGDKDHEEDDRKREQAETNTTINLKSWRIFTSGNGSLCHL</sequence>
<dbReference type="EMBL" id="JOJR01003784">
    <property type="protein sequence ID" value="RCN27616.1"/>
    <property type="molecule type" value="Genomic_DNA"/>
</dbReference>
<evidence type="ECO:0000313" key="2">
    <source>
        <dbReference type="EMBL" id="RCN27616.1"/>
    </source>
</evidence>
<evidence type="ECO:0000313" key="3">
    <source>
        <dbReference type="Proteomes" id="UP000252519"/>
    </source>
</evidence>
<name>A0A368F681_ANCCA</name>
<reference evidence="2 3" key="1">
    <citation type="submission" date="2014-10" db="EMBL/GenBank/DDBJ databases">
        <title>Draft genome of the hookworm Ancylostoma caninum.</title>
        <authorList>
            <person name="Mitreva M."/>
        </authorList>
    </citation>
    <scope>NUCLEOTIDE SEQUENCE [LARGE SCALE GENOMIC DNA]</scope>
    <source>
        <strain evidence="2 3">Baltimore</strain>
    </source>
</reference>
<dbReference type="AlphaFoldDB" id="A0A368F681"/>
<gene>
    <name evidence="2" type="ORF">ANCCAN_26649</name>
</gene>
<comment type="caution">
    <text evidence="2">The sequence shown here is derived from an EMBL/GenBank/DDBJ whole genome shotgun (WGS) entry which is preliminary data.</text>
</comment>
<organism evidence="2 3">
    <name type="scientific">Ancylostoma caninum</name>
    <name type="common">Dog hookworm</name>
    <dbReference type="NCBI Taxonomy" id="29170"/>
    <lineage>
        <taxon>Eukaryota</taxon>
        <taxon>Metazoa</taxon>
        <taxon>Ecdysozoa</taxon>
        <taxon>Nematoda</taxon>
        <taxon>Chromadorea</taxon>
        <taxon>Rhabditida</taxon>
        <taxon>Rhabditina</taxon>
        <taxon>Rhabditomorpha</taxon>
        <taxon>Strongyloidea</taxon>
        <taxon>Ancylostomatidae</taxon>
        <taxon>Ancylostomatinae</taxon>
        <taxon>Ancylostoma</taxon>
    </lineage>
</organism>
<feature type="region of interest" description="Disordered" evidence="1">
    <location>
        <begin position="1"/>
        <end position="27"/>
    </location>
</feature>